<sequence>MADEKIDVEMQDTGEFLASIHSASGTDEIVLMFADAEEVSDGVLGNDEASVRATVEFLLSHQPSGDLPDRIDLVDIAAAYDGAIESIRDLRK</sequence>
<proteinExistence type="predicted"/>
<organism evidence="1 2">
    <name type="scientific">Brevibacterium linens</name>
    <dbReference type="NCBI Taxonomy" id="1703"/>
    <lineage>
        <taxon>Bacteria</taxon>
        <taxon>Bacillati</taxon>
        <taxon>Actinomycetota</taxon>
        <taxon>Actinomycetes</taxon>
        <taxon>Micrococcales</taxon>
        <taxon>Brevibacteriaceae</taxon>
        <taxon>Brevibacterium</taxon>
    </lineage>
</organism>
<dbReference type="PATRIC" id="fig|1703.6.peg.1696"/>
<keyword evidence="2" id="KW-1185">Reference proteome</keyword>
<gene>
    <name evidence="1" type="ORF">AE0388_1813</name>
</gene>
<dbReference type="OrthoDB" id="4553542at2"/>
<accession>A0A0B9A228</accession>
<name>A0A0B9A228_BRELN</name>
<comment type="caution">
    <text evidence="1">The sequence shown here is derived from an EMBL/GenBank/DDBJ whole genome shotgun (WGS) entry which is preliminary data.</text>
</comment>
<protein>
    <submittedName>
        <fullName evidence="1">Uncharacterized protein</fullName>
    </submittedName>
</protein>
<dbReference type="AlphaFoldDB" id="A0A0B9A228"/>
<dbReference type="Proteomes" id="UP000031488">
    <property type="component" value="Unassembled WGS sequence"/>
</dbReference>
<dbReference type="RefSeq" id="WP_152609639.1">
    <property type="nucleotide sequence ID" value="NZ_JTJZ01000018.1"/>
</dbReference>
<evidence type="ECO:0000313" key="2">
    <source>
        <dbReference type="Proteomes" id="UP000031488"/>
    </source>
</evidence>
<dbReference type="EMBL" id="JTJZ01000018">
    <property type="protein sequence ID" value="KHS52830.1"/>
    <property type="molecule type" value="Genomic_DNA"/>
</dbReference>
<evidence type="ECO:0000313" key="1">
    <source>
        <dbReference type="EMBL" id="KHS52830.1"/>
    </source>
</evidence>
<reference evidence="1 2" key="1">
    <citation type="submission" date="2014-11" db="EMBL/GenBank/DDBJ databases">
        <title>Draft Genome Sequence of Brevibacterium linens AE038-8.</title>
        <authorList>
            <person name="Maizel D."/>
            <person name="Utturkar S.M."/>
            <person name="Brown S.D."/>
            <person name="Ferrero M."/>
            <person name="Rosen B.P."/>
        </authorList>
    </citation>
    <scope>NUCLEOTIDE SEQUENCE [LARGE SCALE GENOMIC DNA]</scope>
    <source>
        <strain evidence="1 2">AE038-8</strain>
    </source>
</reference>